<dbReference type="PANTHER" id="PTHR43004:SF21">
    <property type="entry name" value="FAD-BINDING DOMAIN-CONTAINING PROTEIN-RELATED"/>
    <property type="match status" value="1"/>
</dbReference>
<dbReference type="Pfam" id="PF01494">
    <property type="entry name" value="FAD_binding_3"/>
    <property type="match status" value="1"/>
</dbReference>
<accession>A0A6S7GVZ7</accession>
<evidence type="ECO:0000256" key="1">
    <source>
        <dbReference type="ARBA" id="ARBA00022630"/>
    </source>
</evidence>
<dbReference type="PANTHER" id="PTHR43004">
    <property type="entry name" value="TRK SYSTEM POTASSIUM UPTAKE PROTEIN"/>
    <property type="match status" value="1"/>
</dbReference>
<dbReference type="GO" id="GO:0071949">
    <property type="term" value="F:FAD binding"/>
    <property type="evidence" value="ECO:0007669"/>
    <property type="project" value="InterPro"/>
</dbReference>
<organism evidence="3 4">
    <name type="scientific">Paramuricea clavata</name>
    <name type="common">Red gorgonian</name>
    <name type="synonym">Violescent sea-whip</name>
    <dbReference type="NCBI Taxonomy" id="317549"/>
    <lineage>
        <taxon>Eukaryota</taxon>
        <taxon>Metazoa</taxon>
        <taxon>Cnidaria</taxon>
        <taxon>Anthozoa</taxon>
        <taxon>Octocorallia</taxon>
        <taxon>Malacalcyonacea</taxon>
        <taxon>Plexauridae</taxon>
        <taxon>Paramuricea</taxon>
    </lineage>
</organism>
<dbReference type="Proteomes" id="UP001152795">
    <property type="component" value="Unassembled WGS sequence"/>
</dbReference>
<dbReference type="InterPro" id="IPR050641">
    <property type="entry name" value="RIFMO-like"/>
</dbReference>
<sequence>MVEEVPVVIVGGGPIGLTLSCILGKNNIEHVLLEKNDSTSNWPKAMLTNPRSMELYHQLGLDALLREEELVGSDSRIVIGNSLINEKPILQFSVPAQMLGKNARRNPDDSYTFDEEFTTENILRLSQTYIEPILKKAANEYASSEIKFGWQVQAISQNQDQVTIEAVNGKSGERKVYHAQYAVGCDGGKSFVRKSLGIHFKGQFDLAHMKSISFISQELKERFVVDTVLGAVTAKSHIQALTVPINKEGLFVSHIMRYEGQLKPEEYLKLLLDNEDISCNVVFANDWQGHFASAETLQQGRVFLAGDACHVMIPIGGFGMNTGVLDAYDLGWKLVATLNGWGGEKLLASYTAERLPFINGVLDRVRRMFYILQNYAGIFAFLVRTRPFNFILSRFFHMDASNLNIGVSGILFGLRLESSPLCIPCSIPLPPDNPLSYTPTALPGCRAPHYQFDDGSTLYDKLGSAFTLLYLKPSEQNYDPLMSAAAHCGIPLKVVSLEDEKLKTFYRGMDFVLIRPDLYIAWCGNEIPTLLDNENVNEGAKVLMKVVTGAVSLPLEWQRSRKNRHAVRTWQLPLLFSLLVGTAAISVVLLRR</sequence>
<comment type="caution">
    <text evidence="3">The sequence shown here is derived from an EMBL/GenBank/DDBJ whole genome shotgun (WGS) entry which is preliminary data.</text>
</comment>
<dbReference type="InterPro" id="IPR002938">
    <property type="entry name" value="FAD-bd"/>
</dbReference>
<protein>
    <submittedName>
        <fullName evidence="3">FAD-monooxygenase</fullName>
    </submittedName>
</protein>
<dbReference type="PRINTS" id="PR00420">
    <property type="entry name" value="RNGMNOXGNASE"/>
</dbReference>
<dbReference type="OrthoDB" id="30615at2759"/>
<proteinExistence type="predicted"/>
<evidence type="ECO:0000256" key="2">
    <source>
        <dbReference type="ARBA" id="ARBA00022827"/>
    </source>
</evidence>
<evidence type="ECO:0000313" key="3">
    <source>
        <dbReference type="EMBL" id="CAB3997534.1"/>
    </source>
</evidence>
<keyword evidence="1" id="KW-0285">Flavoprotein</keyword>
<name>A0A6S7GVZ7_PARCT</name>
<dbReference type="EMBL" id="CACRXK020003123">
    <property type="protein sequence ID" value="CAB3997534.1"/>
    <property type="molecule type" value="Genomic_DNA"/>
</dbReference>
<dbReference type="Gene3D" id="3.40.30.120">
    <property type="match status" value="1"/>
</dbReference>
<dbReference type="Pfam" id="PF21274">
    <property type="entry name" value="Rng_hyd_C"/>
    <property type="match status" value="1"/>
</dbReference>
<evidence type="ECO:0000313" key="4">
    <source>
        <dbReference type="Proteomes" id="UP001152795"/>
    </source>
</evidence>
<dbReference type="SUPFAM" id="SSF51905">
    <property type="entry name" value="FAD/NAD(P)-binding domain"/>
    <property type="match status" value="1"/>
</dbReference>
<dbReference type="Gene3D" id="3.30.9.10">
    <property type="entry name" value="D-Amino Acid Oxidase, subunit A, domain 2"/>
    <property type="match status" value="1"/>
</dbReference>
<keyword evidence="4" id="KW-1185">Reference proteome</keyword>
<dbReference type="InterPro" id="IPR036188">
    <property type="entry name" value="FAD/NAD-bd_sf"/>
</dbReference>
<reference evidence="3" key="1">
    <citation type="submission" date="2020-04" db="EMBL/GenBank/DDBJ databases">
        <authorList>
            <person name="Alioto T."/>
            <person name="Alioto T."/>
            <person name="Gomez Garrido J."/>
        </authorList>
    </citation>
    <scope>NUCLEOTIDE SEQUENCE</scope>
    <source>
        <strain evidence="3">A484AB</strain>
    </source>
</reference>
<dbReference type="Gene3D" id="3.50.50.60">
    <property type="entry name" value="FAD/NAD(P)-binding domain"/>
    <property type="match status" value="1"/>
</dbReference>
<dbReference type="AlphaFoldDB" id="A0A6S7GVZ7"/>
<gene>
    <name evidence="3" type="ORF">PACLA_8A075350</name>
</gene>
<keyword evidence="2" id="KW-0274">FAD</keyword>
<dbReference type="GO" id="GO:0016709">
    <property type="term" value="F:oxidoreductase activity, acting on paired donors, with incorporation or reduction of molecular oxygen, NAD(P)H as one donor, and incorporation of one atom of oxygen"/>
    <property type="evidence" value="ECO:0007669"/>
    <property type="project" value="UniProtKB-ARBA"/>
</dbReference>